<dbReference type="Proteomes" id="UP000002725">
    <property type="component" value="Chromosome"/>
</dbReference>
<dbReference type="SUPFAM" id="SSF53335">
    <property type="entry name" value="S-adenosyl-L-methionine-dependent methyltransferases"/>
    <property type="match status" value="1"/>
</dbReference>
<dbReference type="EMBL" id="CP001108">
    <property type="protein sequence ID" value="ACF47184.1"/>
    <property type="molecule type" value="Genomic_DNA"/>
</dbReference>
<proteinExistence type="predicted"/>
<dbReference type="InterPro" id="IPR029063">
    <property type="entry name" value="SAM-dependent_MTases_sf"/>
</dbReference>
<name>B4S682_PROA2</name>
<dbReference type="STRING" id="290512.Paes_2182"/>
<organism evidence="2 3">
    <name type="scientific">Prosthecochloris aestuarii (strain DSM 271 / SK 413)</name>
    <dbReference type="NCBI Taxonomy" id="290512"/>
    <lineage>
        <taxon>Bacteria</taxon>
        <taxon>Pseudomonadati</taxon>
        <taxon>Chlorobiota</taxon>
        <taxon>Chlorobiia</taxon>
        <taxon>Chlorobiales</taxon>
        <taxon>Chlorobiaceae</taxon>
        <taxon>Prosthecochloris</taxon>
    </lineage>
</organism>
<dbReference type="Gene3D" id="1.10.10.1110">
    <property type="entry name" value="Methyltransferase PG1098, N-terminal domain"/>
    <property type="match status" value="1"/>
</dbReference>
<dbReference type="Pfam" id="PF18096">
    <property type="entry name" value="Thump_like"/>
    <property type="match status" value="1"/>
</dbReference>
<feature type="domain" description="THUMP-like" evidence="1">
    <location>
        <begin position="326"/>
        <end position="399"/>
    </location>
</feature>
<dbReference type="CDD" id="cd02440">
    <property type="entry name" value="AdoMet_MTases"/>
    <property type="match status" value="1"/>
</dbReference>
<evidence type="ECO:0000313" key="2">
    <source>
        <dbReference type="EMBL" id="ACF47184.1"/>
    </source>
</evidence>
<dbReference type="RefSeq" id="WP_012506715.1">
    <property type="nucleotide sequence ID" value="NC_011059.1"/>
</dbReference>
<dbReference type="AlphaFoldDB" id="B4S682"/>
<dbReference type="InterPro" id="IPR041497">
    <property type="entry name" value="Thump-like"/>
</dbReference>
<reference evidence="2" key="1">
    <citation type="submission" date="2008-06" db="EMBL/GenBank/DDBJ databases">
        <title>Complete sequence of chromosome of Prosthecochloris aestuarii DSM 271.</title>
        <authorList>
            <consortium name="US DOE Joint Genome Institute"/>
            <person name="Lucas S."/>
            <person name="Copeland A."/>
            <person name="Lapidus A."/>
            <person name="Glavina del Rio T."/>
            <person name="Dalin E."/>
            <person name="Tice H."/>
            <person name="Bruce D."/>
            <person name="Goodwin L."/>
            <person name="Pitluck S."/>
            <person name="Schmutz J."/>
            <person name="Larimer F."/>
            <person name="Land M."/>
            <person name="Hauser L."/>
            <person name="Kyrpides N."/>
            <person name="Anderson I."/>
            <person name="Liu Z."/>
            <person name="Li T."/>
            <person name="Zhao F."/>
            <person name="Overmann J."/>
            <person name="Bryant D.A."/>
            <person name="Richardson P."/>
        </authorList>
    </citation>
    <scope>NUCLEOTIDE SEQUENCE [LARGE SCALE GENOMIC DNA]</scope>
    <source>
        <strain evidence="2">DSM 271</strain>
    </source>
</reference>
<dbReference type="Gene3D" id="3.40.50.150">
    <property type="entry name" value="Vaccinia Virus protein VP39"/>
    <property type="match status" value="1"/>
</dbReference>
<keyword evidence="3" id="KW-1185">Reference proteome</keyword>
<dbReference type="eggNOG" id="COG2265">
    <property type="taxonomic scope" value="Bacteria"/>
</dbReference>
<gene>
    <name evidence="2" type="ordered locus">Paes_2182</name>
</gene>
<accession>B4S682</accession>
<evidence type="ECO:0000259" key="1">
    <source>
        <dbReference type="Pfam" id="PF18096"/>
    </source>
</evidence>
<evidence type="ECO:0000313" key="3">
    <source>
        <dbReference type="Proteomes" id="UP000002725"/>
    </source>
</evidence>
<dbReference type="HOGENOM" id="CLU_038123_0_0_10"/>
<protein>
    <recommendedName>
        <fullName evidence="1">THUMP-like domain-containing protein</fullName>
    </recommendedName>
</protein>
<sequence>MTAEEFCQLLTPESMALVERHCGDDPAAFALSFHGRRDLPVRAIAEQIACRRKAARKLPSLSQHPLIYTTLSLEQASGEKAARYKAGLMGGDRVIDLSGGLGIDAIFLASRFREVMYCERDAMLAAIAETNFRTLGITNISVVTGDSLSLLQSVADDGFDWIYVDPARREHSGRSAGLRSASPDVTQLHDLLLRKARKFCVKASPAIEISALGRELRSLVSVTVLSVDRECKEVLLFCDREGSGVRLPSVRSVCLGLSGEFVLNETGEDSSVRPVAVDPGRYLFEPDPAIIKARQSHLLALHYDLQFLNSSVDYLTGSVPVEGFPGRVFSIIGSFAYKPAALKALLNKRGITAASIQRRDFPLSPDVIRKKFRLKESDHTFLFFTRDRSGNLFCLCCERYA</sequence>
<dbReference type="KEGG" id="paa:Paes_2182"/>